<sequence length="376" mass="44024">MSTQQSDFEDELISETPIILSQPRDGQQLHLYQYVTRPHFRPYAAPLTVDYQPLNNELQMNVPVDASNFDASSEHSGLNGITLSGTRLSLKNNTYGILLKQNNNLLLMPVQEAYQITPNHQHTNNNEDLLPYQQNENEVFQLQTVLKTVNYKYISAPATNRELLDAVNSTPIAFDIQERQYKKYFLQNPQLQFSQKQKNIKMQLDQLFKASHVLRLNQIMQVIKEPIDQILQNLTDLCWMCRGNFVLKSKYLMEQSLGRIRDFVIMHLNGFIHIDDGNITVDNQFMKRKGTVDRALLYKTIKQTPQEISQVLELDDLVEWKNGEWIFGYDDDTEFFAENQTFCQTYFELVKNNLAEMTEWKEKEHIKKSMIQVVRE</sequence>
<protein>
    <submittedName>
        <fullName evidence="1">Uncharacterized protein</fullName>
    </submittedName>
</protein>
<dbReference type="EMBL" id="CATOUU010000792">
    <property type="protein sequence ID" value="CAI9948902.1"/>
    <property type="molecule type" value="Genomic_DNA"/>
</dbReference>
<evidence type="ECO:0000313" key="2">
    <source>
        <dbReference type="EMBL" id="CAL6047523.1"/>
    </source>
</evidence>
<name>A0AA86Q9U2_9EUKA</name>
<dbReference type="EMBL" id="CAXDID020000172">
    <property type="protein sequence ID" value="CAL6047523.1"/>
    <property type="molecule type" value="Genomic_DNA"/>
</dbReference>
<dbReference type="InterPro" id="IPR006886">
    <property type="entry name" value="RNA_pol_III_Rpc5"/>
</dbReference>
<accession>A0AA86Q9U2</accession>
<keyword evidence="3" id="KW-1185">Reference proteome</keyword>
<proteinExistence type="predicted"/>
<reference evidence="1" key="1">
    <citation type="submission" date="2023-06" db="EMBL/GenBank/DDBJ databases">
        <authorList>
            <person name="Kurt Z."/>
        </authorList>
    </citation>
    <scope>NUCLEOTIDE SEQUENCE</scope>
</reference>
<dbReference type="Pfam" id="PF04801">
    <property type="entry name" value="RPC5"/>
    <property type="match status" value="2"/>
</dbReference>
<comment type="caution">
    <text evidence="1">The sequence shown here is derived from an EMBL/GenBank/DDBJ whole genome shotgun (WGS) entry which is preliminary data.</text>
</comment>
<dbReference type="PANTHER" id="PTHR12069">
    <property type="entry name" value="DNA-DIRECTED RNA POLYMERASES III 80 KDA POLYPEPTIDE RNA POLYMERASE III SUBUNIT 5"/>
    <property type="match status" value="1"/>
</dbReference>
<evidence type="ECO:0000313" key="3">
    <source>
        <dbReference type="Proteomes" id="UP001642409"/>
    </source>
</evidence>
<reference evidence="2 3" key="2">
    <citation type="submission" date="2024-07" db="EMBL/GenBank/DDBJ databases">
        <authorList>
            <person name="Akdeniz Z."/>
        </authorList>
    </citation>
    <scope>NUCLEOTIDE SEQUENCE [LARGE SCALE GENOMIC DNA]</scope>
</reference>
<gene>
    <name evidence="1" type="ORF">HINF_LOCUS36547</name>
    <name evidence="2" type="ORF">HINF_LOCUS42246</name>
</gene>
<dbReference type="GO" id="GO:0042797">
    <property type="term" value="P:tRNA transcription by RNA polymerase III"/>
    <property type="evidence" value="ECO:0007669"/>
    <property type="project" value="TreeGrafter"/>
</dbReference>
<dbReference type="PANTHER" id="PTHR12069:SF0">
    <property type="entry name" value="DNA-DIRECTED RNA POLYMERASE III SUBUNIT RPC5"/>
    <property type="match status" value="1"/>
</dbReference>
<evidence type="ECO:0000313" key="1">
    <source>
        <dbReference type="EMBL" id="CAI9948902.1"/>
    </source>
</evidence>
<dbReference type="GO" id="GO:0005666">
    <property type="term" value="C:RNA polymerase III complex"/>
    <property type="evidence" value="ECO:0007669"/>
    <property type="project" value="TreeGrafter"/>
</dbReference>
<organism evidence="1">
    <name type="scientific">Hexamita inflata</name>
    <dbReference type="NCBI Taxonomy" id="28002"/>
    <lineage>
        <taxon>Eukaryota</taxon>
        <taxon>Metamonada</taxon>
        <taxon>Diplomonadida</taxon>
        <taxon>Hexamitidae</taxon>
        <taxon>Hexamitinae</taxon>
        <taxon>Hexamita</taxon>
    </lineage>
</organism>
<dbReference type="AlphaFoldDB" id="A0AA86Q9U2"/>
<dbReference type="Proteomes" id="UP001642409">
    <property type="component" value="Unassembled WGS sequence"/>
</dbReference>